<dbReference type="Pfam" id="PF00596">
    <property type="entry name" value="Aldolase_II"/>
    <property type="match status" value="1"/>
</dbReference>
<dbReference type="RefSeq" id="WP_271087665.1">
    <property type="nucleotide sequence ID" value="NZ_JAPJZH010000001.1"/>
</dbReference>
<dbReference type="PANTHER" id="PTHR10672:SF21">
    <property type="entry name" value="CLASS II ALDOLASE_ADDUCIN N-TERMINAL DOMAIN-CONTAINING PROTEIN"/>
    <property type="match status" value="1"/>
</dbReference>
<proteinExistence type="inferred from homology"/>
<comment type="similarity">
    <text evidence="1">Belongs to the aldolase class II family.</text>
</comment>
<name>A0ABT4VHI3_9HYPH</name>
<accession>A0ABT4VHI3</accession>
<evidence type="ECO:0000256" key="1">
    <source>
        <dbReference type="ARBA" id="ARBA00037961"/>
    </source>
</evidence>
<evidence type="ECO:0000259" key="2">
    <source>
        <dbReference type="SMART" id="SM01007"/>
    </source>
</evidence>
<reference evidence="3" key="1">
    <citation type="submission" date="2022-11" db="EMBL/GenBank/DDBJ databases">
        <title>Hoeflea poritis sp. nov., isolated from scleractinian coral Porites lutea.</title>
        <authorList>
            <person name="Zhang G."/>
            <person name="Wei Q."/>
            <person name="Cai L."/>
        </authorList>
    </citation>
    <scope>NUCLEOTIDE SEQUENCE</scope>
    <source>
        <strain evidence="3">E7-10</strain>
    </source>
</reference>
<dbReference type="SMART" id="SM01007">
    <property type="entry name" value="Aldolase_II"/>
    <property type="match status" value="1"/>
</dbReference>
<evidence type="ECO:0000313" key="4">
    <source>
        <dbReference type="Proteomes" id="UP001148313"/>
    </source>
</evidence>
<dbReference type="PANTHER" id="PTHR10672">
    <property type="entry name" value="ADDUCIN"/>
    <property type="match status" value="1"/>
</dbReference>
<evidence type="ECO:0000313" key="3">
    <source>
        <dbReference type="EMBL" id="MDA4844142.1"/>
    </source>
</evidence>
<dbReference type="Gene3D" id="3.40.225.10">
    <property type="entry name" value="Class II aldolase/adducin N-terminal domain"/>
    <property type="match status" value="1"/>
</dbReference>
<sequence length="251" mass="27907">MAVHSLHAADEHEWQLRVDLAAAFRLAVHFDWHESVGNHFSAAVSEDGKTFLLNPRWQHFSAIRASDLLLLHAEDKETMERENAPDPSAWCIHGSVHAAVPHARVLLHCHPPYATALCGLKDPSLKPIDQNTARFFNRCAIDLDFGGMADEAEEGRRIARAFGNHSIMMMGNHGVSVAGETVAKAFEDLYFLERAAKTMVLAYSTGQPLNVMDDTLAEKTAAAWDDYAGAADAHFEQLKQMLDRTDPTYRD</sequence>
<comment type="caution">
    <text evidence="3">The sequence shown here is derived from an EMBL/GenBank/DDBJ whole genome shotgun (WGS) entry which is preliminary data.</text>
</comment>
<dbReference type="InterPro" id="IPR001303">
    <property type="entry name" value="Aldolase_II/adducin_N"/>
</dbReference>
<dbReference type="EMBL" id="JAPJZH010000001">
    <property type="protein sequence ID" value="MDA4844142.1"/>
    <property type="molecule type" value="Genomic_DNA"/>
</dbReference>
<keyword evidence="4" id="KW-1185">Reference proteome</keyword>
<dbReference type="InterPro" id="IPR051017">
    <property type="entry name" value="Aldolase-II_Adducin_sf"/>
</dbReference>
<dbReference type="NCBIfam" id="NF005689">
    <property type="entry name" value="PRK07490.1"/>
    <property type="match status" value="1"/>
</dbReference>
<gene>
    <name evidence="3" type="ORF">OOZ53_02225</name>
</gene>
<dbReference type="Proteomes" id="UP001148313">
    <property type="component" value="Unassembled WGS sequence"/>
</dbReference>
<feature type="domain" description="Class II aldolase/adducin N-terminal" evidence="2">
    <location>
        <begin position="18"/>
        <end position="200"/>
    </location>
</feature>
<protein>
    <submittedName>
        <fullName evidence="3">Class II aldolase/adducin family protein</fullName>
    </submittedName>
</protein>
<dbReference type="InterPro" id="IPR036409">
    <property type="entry name" value="Aldolase_II/adducin_N_sf"/>
</dbReference>
<dbReference type="SUPFAM" id="SSF53639">
    <property type="entry name" value="AraD/HMP-PK domain-like"/>
    <property type="match status" value="1"/>
</dbReference>
<organism evidence="3 4">
    <name type="scientific">Hoeflea poritis</name>
    <dbReference type="NCBI Taxonomy" id="2993659"/>
    <lineage>
        <taxon>Bacteria</taxon>
        <taxon>Pseudomonadati</taxon>
        <taxon>Pseudomonadota</taxon>
        <taxon>Alphaproteobacteria</taxon>
        <taxon>Hyphomicrobiales</taxon>
        <taxon>Rhizobiaceae</taxon>
        <taxon>Hoeflea</taxon>
    </lineage>
</organism>